<proteinExistence type="predicted"/>
<feature type="transmembrane region" description="Helical" evidence="1">
    <location>
        <begin position="37"/>
        <end position="63"/>
    </location>
</feature>
<dbReference type="EMBL" id="VOXD01000046">
    <property type="protein sequence ID" value="TXF85449.1"/>
    <property type="molecule type" value="Genomic_DNA"/>
</dbReference>
<evidence type="ECO:0000313" key="2">
    <source>
        <dbReference type="EMBL" id="TXF85449.1"/>
    </source>
</evidence>
<dbReference type="OrthoDB" id="1494542at2"/>
<reference evidence="2 3" key="1">
    <citation type="submission" date="2019-08" db="EMBL/GenBank/DDBJ databases">
        <title>Lewinella sp. strain SSH13 Genome sequencing and assembly.</title>
        <authorList>
            <person name="Kim I."/>
        </authorList>
    </citation>
    <scope>NUCLEOTIDE SEQUENCE [LARGE SCALE GENOMIC DNA]</scope>
    <source>
        <strain evidence="2 3">SSH13</strain>
    </source>
</reference>
<feature type="transmembrane region" description="Helical" evidence="1">
    <location>
        <begin position="69"/>
        <end position="88"/>
    </location>
</feature>
<dbReference type="AlphaFoldDB" id="A0A5C7FGY0"/>
<gene>
    <name evidence="2" type="ORF">FUA23_20540</name>
</gene>
<accession>A0A5C7FGY0</accession>
<keyword evidence="1" id="KW-0812">Transmembrane</keyword>
<dbReference type="Pfam" id="PF10066">
    <property type="entry name" value="DUF2304"/>
    <property type="match status" value="1"/>
</dbReference>
<comment type="caution">
    <text evidence="2">The sequence shown here is derived from an EMBL/GenBank/DDBJ whole genome shotgun (WGS) entry which is preliminary data.</text>
</comment>
<name>A0A5C7FGY0_9BACT</name>
<evidence type="ECO:0000313" key="3">
    <source>
        <dbReference type="Proteomes" id="UP000321907"/>
    </source>
</evidence>
<keyword evidence="1" id="KW-1133">Transmembrane helix</keyword>
<evidence type="ECO:0000256" key="1">
    <source>
        <dbReference type="SAM" id="Phobius"/>
    </source>
</evidence>
<keyword evidence="1" id="KW-0472">Membrane</keyword>
<feature type="transmembrane region" description="Helical" evidence="1">
    <location>
        <begin position="6"/>
        <end position="25"/>
    </location>
</feature>
<dbReference type="InterPro" id="IPR019277">
    <property type="entry name" value="DUF2304"/>
</dbReference>
<dbReference type="Proteomes" id="UP000321907">
    <property type="component" value="Unassembled WGS sequence"/>
</dbReference>
<keyword evidence="3" id="KW-1185">Reference proteome</keyword>
<dbReference type="RefSeq" id="WP_147932658.1">
    <property type="nucleotide sequence ID" value="NZ_VOXD01000046.1"/>
</dbReference>
<sequence length="116" mass="13205">MEIRIFQIVVPLLSLIFVLGLATRYQKGRINLRECTFSVLFWVSLAVFSIFPDAISSFVARVFGIADNVNAVIFLGMGILVYLIFMLYGEVRENRKQVTELARKIALRDADKDAEE</sequence>
<protein>
    <submittedName>
        <fullName evidence="2">DUF2304 domain-containing protein</fullName>
    </submittedName>
</protein>
<organism evidence="2 3">
    <name type="scientific">Neolewinella aurantiaca</name>
    <dbReference type="NCBI Taxonomy" id="2602767"/>
    <lineage>
        <taxon>Bacteria</taxon>
        <taxon>Pseudomonadati</taxon>
        <taxon>Bacteroidota</taxon>
        <taxon>Saprospiria</taxon>
        <taxon>Saprospirales</taxon>
        <taxon>Lewinellaceae</taxon>
        <taxon>Neolewinella</taxon>
    </lineage>
</organism>